<accession>A0A8S3BRA0</accession>
<evidence type="ECO:0000313" key="4">
    <source>
        <dbReference type="Proteomes" id="UP000681967"/>
    </source>
</evidence>
<feature type="non-terminal residue" evidence="3">
    <location>
        <position position="79"/>
    </location>
</feature>
<organism evidence="3 4">
    <name type="scientific">Rotaria magnacalcarata</name>
    <dbReference type="NCBI Taxonomy" id="392030"/>
    <lineage>
        <taxon>Eukaryota</taxon>
        <taxon>Metazoa</taxon>
        <taxon>Spiralia</taxon>
        <taxon>Gnathifera</taxon>
        <taxon>Rotifera</taxon>
        <taxon>Eurotatoria</taxon>
        <taxon>Bdelloidea</taxon>
        <taxon>Philodinida</taxon>
        <taxon>Philodinidae</taxon>
        <taxon>Rotaria</taxon>
    </lineage>
</organism>
<feature type="region of interest" description="Disordered" evidence="1">
    <location>
        <begin position="1"/>
        <end position="54"/>
    </location>
</feature>
<name>A0A8S3BRA0_9BILA</name>
<evidence type="ECO:0000313" key="2">
    <source>
        <dbReference type="EMBL" id="CAF4601600.1"/>
    </source>
</evidence>
<dbReference type="Proteomes" id="UP000681967">
    <property type="component" value="Unassembled WGS sequence"/>
</dbReference>
<sequence>MPTARPIRQPTRTASTISNQTASSTLGRAPSSSSKSAIGNTTPLRASFTYSSSPTLSLPIRQNALFTRPIASALPPRSS</sequence>
<reference evidence="3" key="1">
    <citation type="submission" date="2021-02" db="EMBL/GenBank/DDBJ databases">
        <authorList>
            <person name="Nowell W R."/>
        </authorList>
    </citation>
    <scope>NUCLEOTIDE SEQUENCE</scope>
</reference>
<dbReference type="AlphaFoldDB" id="A0A8S3BRA0"/>
<protein>
    <submittedName>
        <fullName evidence="3">Uncharacterized protein</fullName>
    </submittedName>
</protein>
<dbReference type="EMBL" id="CAJOBJ010104235">
    <property type="protein sequence ID" value="CAF4601600.1"/>
    <property type="molecule type" value="Genomic_DNA"/>
</dbReference>
<evidence type="ECO:0000313" key="3">
    <source>
        <dbReference type="EMBL" id="CAF4828967.1"/>
    </source>
</evidence>
<gene>
    <name evidence="3" type="ORF">BYL167_LOCUS49328</name>
    <name evidence="2" type="ORF">GIL414_LOCUS38952</name>
</gene>
<feature type="compositionally biased region" description="Polar residues" evidence="1">
    <location>
        <begin position="10"/>
        <end position="54"/>
    </location>
</feature>
<dbReference type="Proteomes" id="UP000681720">
    <property type="component" value="Unassembled WGS sequence"/>
</dbReference>
<evidence type="ECO:0000256" key="1">
    <source>
        <dbReference type="SAM" id="MobiDB-lite"/>
    </source>
</evidence>
<comment type="caution">
    <text evidence="3">The sequence shown here is derived from an EMBL/GenBank/DDBJ whole genome shotgun (WGS) entry which is preliminary data.</text>
</comment>
<dbReference type="EMBL" id="CAJOBH010146526">
    <property type="protein sequence ID" value="CAF4828967.1"/>
    <property type="molecule type" value="Genomic_DNA"/>
</dbReference>
<proteinExistence type="predicted"/>